<feature type="compositionally biased region" description="Polar residues" evidence="6">
    <location>
        <begin position="615"/>
        <end position="633"/>
    </location>
</feature>
<feature type="region of interest" description="Disordered" evidence="6">
    <location>
        <begin position="432"/>
        <end position="633"/>
    </location>
</feature>
<evidence type="ECO:0000256" key="6">
    <source>
        <dbReference type="SAM" id="MobiDB-lite"/>
    </source>
</evidence>
<keyword evidence="4 5" id="KW-0067">ATP-binding</keyword>
<dbReference type="PROSITE" id="PS00107">
    <property type="entry name" value="PROTEIN_KINASE_ATP"/>
    <property type="match status" value="1"/>
</dbReference>
<gene>
    <name evidence="9" type="ORF">PL9214430052</name>
</gene>
<proteinExistence type="predicted"/>
<feature type="compositionally biased region" description="Low complexity" evidence="6">
    <location>
        <begin position="499"/>
        <end position="522"/>
    </location>
</feature>
<keyword evidence="10" id="KW-1185">Reference proteome</keyword>
<name>A0A1J1LHV5_9CYAN</name>
<protein>
    <submittedName>
        <fullName evidence="9">Putative Serine/threonine kinase</fullName>
    </submittedName>
</protein>
<dbReference type="GO" id="GO:0000407">
    <property type="term" value="C:phagophore assembly site"/>
    <property type="evidence" value="ECO:0007669"/>
    <property type="project" value="TreeGrafter"/>
</dbReference>
<feature type="binding site" evidence="5">
    <location>
        <position position="65"/>
    </location>
    <ligand>
        <name>ATP</name>
        <dbReference type="ChEBI" id="CHEBI:30616"/>
    </ligand>
</feature>
<dbReference type="GO" id="GO:0004674">
    <property type="term" value="F:protein serine/threonine kinase activity"/>
    <property type="evidence" value="ECO:0007669"/>
    <property type="project" value="InterPro"/>
</dbReference>
<reference evidence="10" key="1">
    <citation type="submission" date="2015-10" db="EMBL/GenBank/DDBJ databases">
        <authorList>
            <person name="Regsiter A."/>
            <person name="william w."/>
        </authorList>
    </citation>
    <scope>NUCLEOTIDE SEQUENCE [LARGE SCALE GENOMIC DNA]</scope>
</reference>
<keyword evidence="7" id="KW-0472">Membrane</keyword>
<feature type="compositionally biased region" description="Polar residues" evidence="6">
    <location>
        <begin position="529"/>
        <end position="564"/>
    </location>
</feature>
<keyword evidence="1" id="KW-0808">Transferase</keyword>
<dbReference type="Proteomes" id="UP000184315">
    <property type="component" value="Unassembled WGS sequence"/>
</dbReference>
<evidence type="ECO:0000256" key="2">
    <source>
        <dbReference type="ARBA" id="ARBA00022741"/>
    </source>
</evidence>
<accession>A0A1J1LHV5</accession>
<sequence>MLKRFDRYSMGDSIWWGVSNHTMNLTQEIVLQNGKYRIDAVLGQGEFGVTYQAMHPLTHQTVVIKTLHPKFITSVDFPQIKQQFATVAKRLSQCQHPNIARVLDIFEEKGLPYLVMNYIAGQTLEETLRAHSPLSVHQALQYIRQISSAMRTLHQHGLLHCNLQPRNILRHQGTDILTLVDFGLTSGFIEPSVKFPIRNRVLSVGYASLEHYLPHQHLTPATDIYSLAATFYCLLTGEPPLEAPLRVNEATQQLLSASKPTLRQIQPTLSPVVERLIYWGLEIEPSRRPQSVDQWIAFLPIEDIATTIQSPNTVIQPQNSSVVELVPPKSVAVKAVVETPVSVQEKPLTSVATLPSFPLNSPPPQIQPVPVAIPTWEPEETIPSLGFLLPILFLITSLFFGWVGFDLTRRYGYIISQKTNIQLNHPFNNLDSTEPMFENPSVETQNPKEVAAERSTEQPLEEGYDSTVEPSDAEAKTEETSPVEQSSDTSIATEIEGKSSSTSESQLEEYLLSPPEQSSSPEVGLEPNVTDSSASAPVTNYSGDNDSTISPSTEPESNYSQDGNGTLPTETTPGGGGGLLPEEPVPNSYSEPTVPVEPQYPVSSEETTPMTSTPNYGTESNIPTSPLTSPISN</sequence>
<evidence type="ECO:0000313" key="10">
    <source>
        <dbReference type="Proteomes" id="UP000184315"/>
    </source>
</evidence>
<dbReference type="PANTHER" id="PTHR24348:SF22">
    <property type="entry name" value="NON-SPECIFIC SERINE_THREONINE PROTEIN KINASE"/>
    <property type="match status" value="1"/>
</dbReference>
<evidence type="ECO:0000256" key="1">
    <source>
        <dbReference type="ARBA" id="ARBA00022679"/>
    </source>
</evidence>
<dbReference type="GO" id="GO:0005776">
    <property type="term" value="C:autophagosome"/>
    <property type="evidence" value="ECO:0007669"/>
    <property type="project" value="TreeGrafter"/>
</dbReference>
<dbReference type="STRING" id="671072.PL9214430052"/>
<keyword evidence="7" id="KW-0812">Transmembrane</keyword>
<evidence type="ECO:0000313" key="9">
    <source>
        <dbReference type="EMBL" id="CUR32080.1"/>
    </source>
</evidence>
<dbReference type="SUPFAM" id="SSF56112">
    <property type="entry name" value="Protein kinase-like (PK-like)"/>
    <property type="match status" value="1"/>
</dbReference>
<feature type="compositionally biased region" description="Polar residues" evidence="6">
    <location>
        <begin position="480"/>
        <end position="492"/>
    </location>
</feature>
<keyword evidence="3 9" id="KW-0418">Kinase</keyword>
<keyword evidence="2 5" id="KW-0547">Nucleotide-binding</keyword>
<evidence type="ECO:0000256" key="3">
    <source>
        <dbReference type="ARBA" id="ARBA00022777"/>
    </source>
</evidence>
<dbReference type="AlphaFoldDB" id="A0A1J1LHV5"/>
<dbReference type="InterPro" id="IPR017441">
    <property type="entry name" value="Protein_kinase_ATP_BS"/>
</dbReference>
<keyword evidence="7" id="KW-1133">Transmembrane helix</keyword>
<evidence type="ECO:0000256" key="4">
    <source>
        <dbReference type="ARBA" id="ARBA00022840"/>
    </source>
</evidence>
<evidence type="ECO:0000259" key="8">
    <source>
        <dbReference type="PROSITE" id="PS50011"/>
    </source>
</evidence>
<dbReference type="GO" id="GO:0016020">
    <property type="term" value="C:membrane"/>
    <property type="evidence" value="ECO:0007669"/>
    <property type="project" value="TreeGrafter"/>
</dbReference>
<feature type="compositionally biased region" description="Low complexity" evidence="6">
    <location>
        <begin position="603"/>
        <end position="614"/>
    </location>
</feature>
<evidence type="ECO:0000256" key="5">
    <source>
        <dbReference type="PROSITE-ProRule" id="PRU10141"/>
    </source>
</evidence>
<feature type="domain" description="Protein kinase" evidence="8">
    <location>
        <begin position="36"/>
        <end position="299"/>
    </location>
</feature>
<dbReference type="InterPro" id="IPR000719">
    <property type="entry name" value="Prot_kinase_dom"/>
</dbReference>
<dbReference type="InterPro" id="IPR045269">
    <property type="entry name" value="Atg1-like"/>
</dbReference>
<dbReference type="RefSeq" id="WP_083579973.1">
    <property type="nucleotide sequence ID" value="NZ_LN889796.1"/>
</dbReference>
<dbReference type="Pfam" id="PF00069">
    <property type="entry name" value="Pkinase"/>
    <property type="match status" value="1"/>
</dbReference>
<dbReference type="GO" id="GO:0005829">
    <property type="term" value="C:cytosol"/>
    <property type="evidence" value="ECO:0007669"/>
    <property type="project" value="TreeGrafter"/>
</dbReference>
<dbReference type="PANTHER" id="PTHR24348">
    <property type="entry name" value="SERINE/THREONINE-PROTEIN KINASE UNC-51-RELATED"/>
    <property type="match status" value="1"/>
</dbReference>
<dbReference type="OrthoDB" id="581647at2"/>
<dbReference type="InterPro" id="IPR011009">
    <property type="entry name" value="Kinase-like_dom_sf"/>
</dbReference>
<dbReference type="EMBL" id="CZDF01000148">
    <property type="protein sequence ID" value="CUR32080.1"/>
    <property type="molecule type" value="Genomic_DNA"/>
</dbReference>
<dbReference type="PROSITE" id="PS50011">
    <property type="entry name" value="PROTEIN_KINASE_DOM"/>
    <property type="match status" value="1"/>
</dbReference>
<dbReference type="Gene3D" id="1.10.510.10">
    <property type="entry name" value="Transferase(Phosphotransferase) domain 1"/>
    <property type="match status" value="1"/>
</dbReference>
<dbReference type="GO" id="GO:0005524">
    <property type="term" value="F:ATP binding"/>
    <property type="evidence" value="ECO:0007669"/>
    <property type="project" value="UniProtKB-UniRule"/>
</dbReference>
<organism evidence="9 10">
    <name type="scientific">Planktothrix tepida PCC 9214</name>
    <dbReference type="NCBI Taxonomy" id="671072"/>
    <lineage>
        <taxon>Bacteria</taxon>
        <taxon>Bacillati</taxon>
        <taxon>Cyanobacteriota</taxon>
        <taxon>Cyanophyceae</taxon>
        <taxon>Oscillatoriophycideae</taxon>
        <taxon>Oscillatoriales</taxon>
        <taxon>Microcoleaceae</taxon>
        <taxon>Planktothrix</taxon>
    </lineage>
</organism>
<feature type="transmembrane region" description="Helical" evidence="7">
    <location>
        <begin position="385"/>
        <end position="405"/>
    </location>
</feature>
<evidence type="ECO:0000256" key="7">
    <source>
        <dbReference type="SAM" id="Phobius"/>
    </source>
</evidence>
<dbReference type="CDD" id="cd14014">
    <property type="entry name" value="STKc_PknB_like"/>
    <property type="match status" value="1"/>
</dbReference>